<reference evidence="1 2" key="1">
    <citation type="submission" date="2014-09" db="EMBL/GenBank/DDBJ databases">
        <authorList>
            <person name="Urmite Genomes Urmite Genomes"/>
        </authorList>
    </citation>
    <scope>NUCLEOTIDE SEQUENCE [LARGE SCALE GENOMIC DNA]</scope>
    <source>
        <strain evidence="1 2">ES2</strain>
    </source>
</reference>
<dbReference type="OrthoDB" id="2428905at2"/>
<dbReference type="RefSeq" id="WP_052649856.1">
    <property type="nucleotide sequence ID" value="NZ_CCXS01000001.1"/>
</dbReference>
<evidence type="ECO:0000313" key="2">
    <source>
        <dbReference type="Proteomes" id="UP000043699"/>
    </source>
</evidence>
<name>A0A098EGI6_9BACL</name>
<organism evidence="1 2">
    <name type="scientific">Planococcus massiliensis</name>
    <dbReference type="NCBI Taxonomy" id="1499687"/>
    <lineage>
        <taxon>Bacteria</taxon>
        <taxon>Bacillati</taxon>
        <taxon>Bacillota</taxon>
        <taxon>Bacilli</taxon>
        <taxon>Bacillales</taxon>
        <taxon>Caryophanaceae</taxon>
        <taxon>Planococcus</taxon>
    </lineage>
</organism>
<dbReference type="EMBL" id="CCXS01000001">
    <property type="protein sequence ID" value="CEG21393.1"/>
    <property type="molecule type" value="Genomic_DNA"/>
</dbReference>
<evidence type="ECO:0000313" key="1">
    <source>
        <dbReference type="EMBL" id="CEG21393.1"/>
    </source>
</evidence>
<keyword evidence="2" id="KW-1185">Reference proteome</keyword>
<dbReference type="AlphaFoldDB" id="A0A098EGI6"/>
<proteinExistence type="predicted"/>
<gene>
    <name evidence="1" type="ORF">BN1080_00303</name>
</gene>
<protein>
    <submittedName>
        <fullName evidence="1">Uncharacterized protein</fullName>
    </submittedName>
</protein>
<accession>A0A098EGI6</accession>
<sequence length="77" mass="8797">MKKESIRSLLETICEYNNVRIIQTFTKENVDQILVKCVPNTQVLELTYLHTGTVEQYQSVTEAAEVIHQALYSHATA</sequence>
<dbReference type="Proteomes" id="UP000043699">
    <property type="component" value="Unassembled WGS sequence"/>
</dbReference>